<gene>
    <name evidence="10" type="ORF">ZYGR_0AK00750</name>
</gene>
<evidence type="ECO:0000256" key="6">
    <source>
        <dbReference type="ARBA" id="ARBA00023136"/>
    </source>
</evidence>
<dbReference type="EMBL" id="BDGX01000037">
    <property type="protein sequence ID" value="GAV53573.1"/>
    <property type="molecule type" value="Genomic_DNA"/>
</dbReference>
<feature type="transmembrane region" description="Helical" evidence="8">
    <location>
        <begin position="398"/>
        <end position="420"/>
    </location>
</feature>
<feature type="transmembrane region" description="Helical" evidence="8">
    <location>
        <begin position="142"/>
        <end position="159"/>
    </location>
</feature>
<feature type="transmembrane region" description="Helical" evidence="8">
    <location>
        <begin position="426"/>
        <end position="447"/>
    </location>
</feature>
<evidence type="ECO:0000256" key="4">
    <source>
        <dbReference type="ARBA" id="ARBA00022692"/>
    </source>
</evidence>
<feature type="transmembrane region" description="Helical" evidence="8">
    <location>
        <begin position="165"/>
        <end position="183"/>
    </location>
</feature>
<keyword evidence="3" id="KW-0813">Transport</keyword>
<name>A0A1Q3ADJ4_ZYGRO</name>
<evidence type="ECO:0000313" key="11">
    <source>
        <dbReference type="Proteomes" id="UP000187013"/>
    </source>
</evidence>
<dbReference type="Gene3D" id="1.20.1420.30">
    <property type="entry name" value="NCX, central ion-binding region"/>
    <property type="match status" value="2"/>
</dbReference>
<evidence type="ECO:0000313" key="10">
    <source>
        <dbReference type="EMBL" id="GAV53573.1"/>
    </source>
</evidence>
<dbReference type="PANTHER" id="PTHR12266">
    <property type="entry name" value="NA+/CA2+ K+ INDEPENDENT EXCHANGER"/>
    <property type="match status" value="1"/>
</dbReference>
<sequence>MDWVLAVAHPKLLYGDAAISWSFLVPSFLHMATSFVLLGVCASDYLCPNVAKLADSNGHGTGTLMAVLLSWCNSSPDLFSNFMSWVTPTNHGSNGGSSTAASLSIGEVLGACGIILCVVIGSIFTIMASVNVELTKAQRYSFVRDLGFAIVAIGFLCYVCFQNRITVANCCLMVMVYVMYLIFKFKYKALESSLPTDVLELDTNQSSQQALVDENTLRSHIKPSIISAMDFNSLLTMLENSRPGSKGRTELENLANPQGDNSLFVPRRPSTEPTRRGSHNDELTDVSNMLTVPQSSPAAFGPYRDDPELAVQEESMIQEPPQMSRSPRKGQFRRLRSGLFQLLFPHLVELKKKTVVDAILSLLTAPFVILLRLSCPQPFEIVEFDDHSGKYITSTMDIALLFIQSVICPHVCLVVLSSIMNHKLSIFYWVLAMLCSVGLTTLVLQFYRSLLSHNKFSLLRPTLWEQENALESRRVVEKLGAVIAILFTTIGIINSILWISLIANSVIEMMELYQKITHISQSILGLTIFAWGNSISDLISNIAMCRLYRKLPQSESSDSDQVATKFFMISCTSCLGGVMLNSMGGIGISGLVAIIFVLDGNGKWWFERSVELHPSGAFDYKFIGSCIALVLQILLLALIFGSPSSTHEWFKERMKPLGITMCCIWGVATLCNVLLESF</sequence>
<evidence type="ECO:0000256" key="5">
    <source>
        <dbReference type="ARBA" id="ARBA00022989"/>
    </source>
</evidence>
<dbReference type="GO" id="GO:0006874">
    <property type="term" value="P:intracellular calcium ion homeostasis"/>
    <property type="evidence" value="ECO:0007669"/>
    <property type="project" value="TreeGrafter"/>
</dbReference>
<feature type="compositionally biased region" description="Basic and acidic residues" evidence="7">
    <location>
        <begin position="269"/>
        <end position="282"/>
    </location>
</feature>
<dbReference type="InterPro" id="IPR051359">
    <property type="entry name" value="CaCA_antiporter"/>
</dbReference>
<feature type="transmembrane region" description="Helical" evidence="8">
    <location>
        <begin position="108"/>
        <end position="130"/>
    </location>
</feature>
<keyword evidence="4 8" id="KW-0812">Transmembrane</keyword>
<evidence type="ECO:0000259" key="9">
    <source>
        <dbReference type="Pfam" id="PF01699"/>
    </source>
</evidence>
<feature type="domain" description="Sodium/calcium exchanger membrane region" evidence="9">
    <location>
        <begin position="489"/>
        <end position="670"/>
    </location>
</feature>
<evidence type="ECO:0000256" key="2">
    <source>
        <dbReference type="ARBA" id="ARBA00008170"/>
    </source>
</evidence>
<evidence type="ECO:0000256" key="1">
    <source>
        <dbReference type="ARBA" id="ARBA00004141"/>
    </source>
</evidence>
<dbReference type="Pfam" id="PF01699">
    <property type="entry name" value="Na_Ca_ex"/>
    <property type="match status" value="2"/>
</dbReference>
<protein>
    <recommendedName>
        <fullName evidence="9">Sodium/calcium exchanger membrane region domain-containing protein</fullName>
    </recommendedName>
</protein>
<keyword evidence="5 8" id="KW-1133">Transmembrane helix</keyword>
<comment type="caution">
    <text evidence="10">The sequence shown here is derived from an EMBL/GenBank/DDBJ whole genome shotgun (WGS) entry which is preliminary data.</text>
</comment>
<feature type="transmembrane region" description="Helical" evidence="8">
    <location>
        <begin position="523"/>
        <end position="545"/>
    </location>
</feature>
<comment type="similarity">
    <text evidence="2">Belongs to the Ca(2+):cation antiporter (CaCA) (TC 2.A.19) family.</text>
</comment>
<evidence type="ECO:0000256" key="3">
    <source>
        <dbReference type="ARBA" id="ARBA00022448"/>
    </source>
</evidence>
<evidence type="ECO:0000256" key="7">
    <source>
        <dbReference type="SAM" id="MobiDB-lite"/>
    </source>
</evidence>
<comment type="subcellular location">
    <subcellularLocation>
        <location evidence="1">Membrane</location>
        <topology evidence="1">Multi-pass membrane protein</topology>
    </subcellularLocation>
</comment>
<feature type="transmembrane region" description="Helical" evidence="8">
    <location>
        <begin position="566"/>
        <end position="598"/>
    </location>
</feature>
<feature type="transmembrane region" description="Helical" evidence="8">
    <location>
        <begin position="654"/>
        <end position="675"/>
    </location>
</feature>
<dbReference type="PANTHER" id="PTHR12266:SF0">
    <property type="entry name" value="MITOCHONDRIAL SODIUM_CALCIUM EXCHANGER PROTEIN"/>
    <property type="match status" value="1"/>
</dbReference>
<evidence type="ECO:0000256" key="8">
    <source>
        <dbReference type="SAM" id="Phobius"/>
    </source>
</evidence>
<dbReference type="InterPro" id="IPR044880">
    <property type="entry name" value="NCX_ion-bd_dom_sf"/>
</dbReference>
<dbReference type="AlphaFoldDB" id="A0A1Q3ADJ4"/>
<dbReference type="Proteomes" id="UP000187013">
    <property type="component" value="Unassembled WGS sequence"/>
</dbReference>
<accession>A0A1Q3ADJ4</accession>
<feature type="domain" description="Sodium/calcium exchanger membrane region" evidence="9">
    <location>
        <begin position="32"/>
        <end position="185"/>
    </location>
</feature>
<dbReference type="InterPro" id="IPR004837">
    <property type="entry name" value="NaCa_Exmemb"/>
</dbReference>
<keyword evidence="6 8" id="KW-0472">Membrane</keyword>
<feature type="transmembrane region" description="Helical" evidence="8">
    <location>
        <begin position="622"/>
        <end position="642"/>
    </location>
</feature>
<proteinExistence type="inferred from homology"/>
<dbReference type="GO" id="GO:0016020">
    <property type="term" value="C:membrane"/>
    <property type="evidence" value="ECO:0007669"/>
    <property type="project" value="UniProtKB-SubCell"/>
</dbReference>
<organism evidence="10 11">
    <name type="scientific">Zygosaccharomyces rouxii</name>
    <dbReference type="NCBI Taxonomy" id="4956"/>
    <lineage>
        <taxon>Eukaryota</taxon>
        <taxon>Fungi</taxon>
        <taxon>Dikarya</taxon>
        <taxon>Ascomycota</taxon>
        <taxon>Saccharomycotina</taxon>
        <taxon>Saccharomycetes</taxon>
        <taxon>Saccharomycetales</taxon>
        <taxon>Saccharomycetaceae</taxon>
        <taxon>Zygosaccharomyces</taxon>
    </lineage>
</organism>
<dbReference type="OrthoDB" id="407410at2759"/>
<feature type="region of interest" description="Disordered" evidence="7">
    <location>
        <begin position="242"/>
        <end position="282"/>
    </location>
</feature>
<feature type="transmembrane region" description="Helical" evidence="8">
    <location>
        <begin position="479"/>
        <end position="503"/>
    </location>
</feature>
<reference evidence="10 11" key="1">
    <citation type="submission" date="2016-08" db="EMBL/GenBank/DDBJ databases">
        <title>Draft genome sequence of allopolyploid Zygosaccharomyces rouxii.</title>
        <authorList>
            <person name="Watanabe J."/>
            <person name="Uehara K."/>
            <person name="Mogi Y."/>
            <person name="Tsukioka Y."/>
        </authorList>
    </citation>
    <scope>NUCLEOTIDE SEQUENCE [LARGE SCALE GENOMIC DNA]</scope>
    <source>
        <strain evidence="10 11">NBRC 110957</strain>
    </source>
</reference>
<dbReference type="GO" id="GO:0008324">
    <property type="term" value="F:monoatomic cation transmembrane transporter activity"/>
    <property type="evidence" value="ECO:0007669"/>
    <property type="project" value="TreeGrafter"/>
</dbReference>